<name>A0A0L6U6E8_9BASI</name>
<feature type="transmembrane region" description="Helical" evidence="2">
    <location>
        <begin position="413"/>
        <end position="440"/>
    </location>
</feature>
<dbReference type="Proteomes" id="UP000037035">
    <property type="component" value="Unassembled WGS sequence"/>
</dbReference>
<organism evidence="3 4">
    <name type="scientific">Puccinia sorghi</name>
    <dbReference type="NCBI Taxonomy" id="27349"/>
    <lineage>
        <taxon>Eukaryota</taxon>
        <taxon>Fungi</taxon>
        <taxon>Dikarya</taxon>
        <taxon>Basidiomycota</taxon>
        <taxon>Pucciniomycotina</taxon>
        <taxon>Pucciniomycetes</taxon>
        <taxon>Pucciniales</taxon>
        <taxon>Pucciniaceae</taxon>
        <taxon>Puccinia</taxon>
    </lineage>
</organism>
<proteinExistence type="predicted"/>
<keyword evidence="2" id="KW-1133">Transmembrane helix</keyword>
<evidence type="ECO:0000313" key="3">
    <source>
        <dbReference type="EMBL" id="KNZ44103.1"/>
    </source>
</evidence>
<accession>A0A0L6U6E8</accession>
<dbReference type="STRING" id="27349.A0A0L6U6E8"/>
<feature type="compositionally biased region" description="Polar residues" evidence="1">
    <location>
        <begin position="528"/>
        <end position="546"/>
    </location>
</feature>
<protein>
    <submittedName>
        <fullName evidence="3">Uncharacterized protein</fullName>
    </submittedName>
</protein>
<dbReference type="AlphaFoldDB" id="A0A0L6U6E8"/>
<evidence type="ECO:0000256" key="1">
    <source>
        <dbReference type="SAM" id="MobiDB-lite"/>
    </source>
</evidence>
<gene>
    <name evidence="3" type="ORF">VP01_950g4</name>
</gene>
<dbReference type="VEuPathDB" id="FungiDB:VP01_950g4"/>
<dbReference type="EMBL" id="LAVV01015170">
    <property type="protein sequence ID" value="KNZ44103.1"/>
    <property type="molecule type" value="Genomic_DNA"/>
</dbReference>
<evidence type="ECO:0000256" key="2">
    <source>
        <dbReference type="SAM" id="Phobius"/>
    </source>
</evidence>
<dbReference type="OrthoDB" id="2496199at2759"/>
<sequence length="709" mass="79775">MLVCRAQARISRTPISGKPPFAITDLRILTRVSNGAGYQSCLRVYFKRSKRMHYSPQIVLLEAITCALMLLFYCWHSWHYDRLQPMFLWKRSVKTTRAELDPTNSFHLIMRFIYLICLPISIVQAAMIAYVKYQVGYLPVERGGELFIIFSVLCRVCSDRVALRLRVEIVIGFPVPYTSWAPNHIRLIYVSYYLKALGWLGEGIVHLEELAFWVFLINLKATSPPWFKSVFFRVRNIFFSYPSSADSCHRWFTVLLRYFLFTHVLANHLNDKTFVILSAVSSGALVAIVSASQPNVMLFKLLTALHAEICNVPIDAGSLDDCGDGLQHRDHTCFFLVAERFEKAWRGWFDFCFLGSRHLTTNSVLIPPAELVIRLHGFGTLNQIRIIARLIFTVPLFALSADGLRAQPLLNRYVWVIDLTVMTSIVAFAAQGIITLLIFLPRNLSKECGYGQDDVPKQDKSSNQPLLNRTSVSECVPRLSSDPVKLHSGSSTLPRPPSPSTPTLSPSEKHNSYSPTNPPLILSDARSFGNTDRNSNPTNLMNSQTLSGLTRCGRDIDRSSFVPKDLVEPFSPGTSRICMESSPVVGIFASPSTSRSPSWLPPAREFNPAIVVQGNSIPFPISSRLTHFPRYFAPSECRAFESFDGRSSKSIRTVSRSFSIKQARPTSHVEALEQAEQLDSIHPAIRYFKSPIDISSACFPEVSEKESLS</sequence>
<evidence type="ECO:0000313" key="4">
    <source>
        <dbReference type="Proteomes" id="UP000037035"/>
    </source>
</evidence>
<feature type="transmembrane region" description="Helical" evidence="2">
    <location>
        <begin position="112"/>
        <end position="131"/>
    </location>
</feature>
<keyword evidence="4" id="KW-1185">Reference proteome</keyword>
<keyword evidence="2" id="KW-0472">Membrane</keyword>
<feature type="transmembrane region" description="Helical" evidence="2">
    <location>
        <begin position="58"/>
        <end position="78"/>
    </location>
</feature>
<keyword evidence="2" id="KW-0812">Transmembrane</keyword>
<feature type="region of interest" description="Disordered" evidence="1">
    <location>
        <begin position="480"/>
        <end position="546"/>
    </location>
</feature>
<comment type="caution">
    <text evidence="3">The sequence shown here is derived from an EMBL/GenBank/DDBJ whole genome shotgun (WGS) entry which is preliminary data.</text>
</comment>
<reference evidence="3 4" key="1">
    <citation type="submission" date="2015-08" db="EMBL/GenBank/DDBJ databases">
        <title>Next Generation Sequencing and Analysis of the Genome of Puccinia sorghi L Schw, the Causal Agent of Maize Common Rust.</title>
        <authorList>
            <person name="Rochi L."/>
            <person name="Burguener G."/>
            <person name="Darino M."/>
            <person name="Turjanski A."/>
            <person name="Kreff E."/>
            <person name="Dieguez M.J."/>
            <person name="Sacco F."/>
        </authorList>
    </citation>
    <scope>NUCLEOTIDE SEQUENCE [LARGE SCALE GENOMIC DNA]</scope>
    <source>
        <strain evidence="3 4">RO10H11247</strain>
    </source>
</reference>